<dbReference type="Gene3D" id="3.20.110.10">
    <property type="entry name" value="Glycoside hydrolase 38, N terminal domain"/>
    <property type="match status" value="1"/>
</dbReference>
<keyword evidence="6" id="KW-0326">Glycosidase</keyword>
<comment type="similarity">
    <text evidence="2">Belongs to the glycosyl hydrolase 38 family.</text>
</comment>
<dbReference type="InterPro" id="IPR011013">
    <property type="entry name" value="Gal_mutarotase_sf_dom"/>
</dbReference>
<dbReference type="GO" id="GO:0000329">
    <property type="term" value="C:fungal-type vacuole membrane"/>
    <property type="evidence" value="ECO:0007669"/>
    <property type="project" value="TreeGrafter"/>
</dbReference>
<sequence length="1122" mass="125853">MQSRNEAHSQHESYPVHNKDARYKSLPSLRGRLDQFVGGHFAKVNLSALLFAHRIDDKEHVKIEVWSAPGLTKPTFEEAKRQTYKPAKKGQEFGPSWTNHWFKVTLHFPKELEHYERVQLEFDCSGEAMVFDTNGNVYHGLTGGFSIDRRVEFIIPEAHRKAGVGHYYIEASCNAMFGQNGENPPDPNRYYKLNSCDIVAPNMEAWRLMWDHDTLKQIYQQLPQDSSLGNRAKWAANEIMNVFQEGDLDSVKAARKTAEKVLGEDWEKKIQEESEDADKEQGTLWGVGHCHIDTAWLWPFSVTQQKSARSWSTQIDLMDRYPEHRFSATQAQQFKWVEQQYPSLFQRIRAKVAEGTFQPLGCTWVEMDTNMPSGEALVRQFLYGQRYYESRFGSRSKTFVLPDTFGYASQLPQISRLAGAGNFFTQKLSWNSINSFPHNTFNWVGLDGTQVLAHMTPVNNYNSQCNIDDIRRGMTNNKNLEVTSNALLLFGNGDGGGGPTPPMLEKLRRARAAGKRHDAGGQLPLVKMGGSFEQCYDAIRKETDNGRLLPIWRGELYFELHRATYTSHGSIKKGNRKGEILLREAEYATSMASIRDASYKYPKEKIDAAWEDLLLCQFHDVLPGSSIHMVYDDAEEKYAKLHKSISKVIEDAYSVLYKGTVPLGSNENVSGKPFILAVNTLPGQPRHEVVKVPLKDHSCVRTHSAQVARDGKHGYLLLEADEGAFGVPKGLYADVGRATATQVGDDAFVLANESIKMKIEGGRITSLVDVALGKELIPKGQTGGMVIMEDHPNYWDAWDVDNFHLEKQTHLKFESVAIKEAGPLRGSLAVSLKYKKSTIEFEVSLDAVGASLKPGSRSLLRWDANIDWHEKHMFLKFELPLDIYSDVATYDTQFGVLQRPTHRNTSWDAAKFEVCAHKFADLSEYGYGVAILNDCKYGYATEGNVMRLSLLRGPTMPDPETDMGHHKFSFAIYPHMGTFTESDVVGVAYAFNAPMRLRLGSATAATAATGTPFAVHGAPNVILETIKRGEDDIHAKGHTQTLVLRLYEQYGGHANATLTIAGLDVIKAEETNILEDHVKELALTNSVSSDTEVKLGFHGFEIKTVRLTLGKASKSGDGWIKL</sequence>
<evidence type="ECO:0000256" key="7">
    <source>
        <dbReference type="ARBA" id="ARBA00054985"/>
    </source>
</evidence>
<comment type="caution">
    <text evidence="11">The sequence shown here is derived from an EMBL/GenBank/DDBJ whole genome shotgun (WGS) entry which is preliminary data.</text>
</comment>
<dbReference type="SUPFAM" id="SSF88688">
    <property type="entry name" value="Families 57/38 glycoside transferase middle domain"/>
    <property type="match status" value="1"/>
</dbReference>
<dbReference type="GO" id="GO:0046872">
    <property type="term" value="F:metal ion binding"/>
    <property type="evidence" value="ECO:0007669"/>
    <property type="project" value="UniProtKB-KW"/>
</dbReference>
<dbReference type="GO" id="GO:0030246">
    <property type="term" value="F:carbohydrate binding"/>
    <property type="evidence" value="ECO:0007669"/>
    <property type="project" value="InterPro"/>
</dbReference>
<keyword evidence="5 11" id="KW-0378">Hydrolase</keyword>
<dbReference type="PANTHER" id="PTHR46017">
    <property type="entry name" value="ALPHA-MANNOSIDASE 2C1"/>
    <property type="match status" value="1"/>
</dbReference>
<dbReference type="OrthoDB" id="10261055at2759"/>
<gene>
    <name evidence="11" type="primary">AMS1_2</name>
    <name evidence="11" type="ORF">EHS24_005260</name>
</gene>
<dbReference type="InterPro" id="IPR041147">
    <property type="entry name" value="GH38_C"/>
</dbReference>
<dbReference type="FunFam" id="3.20.110.10:FF:000002">
    <property type="entry name" value="alpha-mannosidase 2C1 isoform X1"/>
    <property type="match status" value="1"/>
</dbReference>
<dbReference type="InterPro" id="IPR037094">
    <property type="entry name" value="Glyco_hydro_38_cen_sf"/>
</dbReference>
<dbReference type="RefSeq" id="XP_028472006.1">
    <property type="nucleotide sequence ID" value="XM_028620790.1"/>
</dbReference>
<dbReference type="InterPro" id="IPR011330">
    <property type="entry name" value="Glyco_hydro/deAcase_b/a-brl"/>
</dbReference>
<protein>
    <recommendedName>
        <fullName evidence="8">Alpha-mannosidase</fullName>
        <ecNumber evidence="3">3.2.1.24</ecNumber>
    </recommendedName>
</protein>
<name>A0A427XD91_9TREE</name>
<dbReference type="InterPro" id="IPR011682">
    <property type="entry name" value="Glyco_hydro_38_C"/>
</dbReference>
<dbReference type="Proteomes" id="UP000279236">
    <property type="component" value="Unassembled WGS sequence"/>
</dbReference>
<dbReference type="Pfam" id="PF17677">
    <property type="entry name" value="Glyco_hydro38C2"/>
    <property type="match status" value="1"/>
</dbReference>
<dbReference type="InterPro" id="IPR027291">
    <property type="entry name" value="Glyco_hydro_38_N_sf"/>
</dbReference>
<dbReference type="FunFam" id="1.20.1270.50:FF:000004">
    <property type="entry name" value="alpha-mannosidase 2C1 isoform X1"/>
    <property type="match status" value="1"/>
</dbReference>
<dbReference type="Pfam" id="PF22907">
    <property type="entry name" value="Ams1-like_1st"/>
    <property type="match status" value="1"/>
</dbReference>
<feature type="region of interest" description="Disordered" evidence="9">
    <location>
        <begin position="1"/>
        <end position="20"/>
    </location>
</feature>
<reference evidence="11 12" key="1">
    <citation type="submission" date="2018-11" db="EMBL/GenBank/DDBJ databases">
        <title>Genome sequence of Apiotrichum porosum DSM 27194.</title>
        <authorList>
            <person name="Aliyu H."/>
            <person name="Gorte O."/>
            <person name="Ochsenreither K."/>
        </authorList>
    </citation>
    <scope>NUCLEOTIDE SEQUENCE [LARGE SCALE GENOMIC DNA]</scope>
    <source>
        <strain evidence="11 12">DSM 27194</strain>
    </source>
</reference>
<dbReference type="SMART" id="SM00872">
    <property type="entry name" value="Alpha-mann_mid"/>
    <property type="match status" value="1"/>
</dbReference>
<evidence type="ECO:0000256" key="3">
    <source>
        <dbReference type="ARBA" id="ARBA00012752"/>
    </source>
</evidence>
<evidence type="ECO:0000259" key="10">
    <source>
        <dbReference type="SMART" id="SM00872"/>
    </source>
</evidence>
<evidence type="ECO:0000256" key="1">
    <source>
        <dbReference type="ARBA" id="ARBA00000365"/>
    </source>
</evidence>
<keyword evidence="4" id="KW-0479">Metal-binding</keyword>
<comment type="catalytic activity">
    <reaction evidence="1">
        <text>Hydrolysis of terminal, non-reducing alpha-D-mannose residues in alpha-D-mannosides.</text>
        <dbReference type="EC" id="3.2.1.24"/>
    </reaction>
</comment>
<feature type="domain" description="Glycoside hydrolase family 38 central" evidence="10">
    <location>
        <begin position="559"/>
        <end position="638"/>
    </location>
</feature>
<dbReference type="AlphaFoldDB" id="A0A427XD91"/>
<dbReference type="GO" id="GO:0006013">
    <property type="term" value="P:mannose metabolic process"/>
    <property type="evidence" value="ECO:0007669"/>
    <property type="project" value="InterPro"/>
</dbReference>
<dbReference type="EMBL" id="RSCE01000020">
    <property type="protein sequence ID" value="RSH76859.1"/>
    <property type="molecule type" value="Genomic_DNA"/>
</dbReference>
<evidence type="ECO:0000256" key="4">
    <source>
        <dbReference type="ARBA" id="ARBA00022723"/>
    </source>
</evidence>
<comment type="function">
    <text evidence="7">Degrades free oligosaccharides in the vacuole.</text>
</comment>
<evidence type="ECO:0000313" key="11">
    <source>
        <dbReference type="EMBL" id="RSH76859.1"/>
    </source>
</evidence>
<dbReference type="Pfam" id="PF09261">
    <property type="entry name" value="Alpha-mann_mid"/>
    <property type="match status" value="1"/>
</dbReference>
<feature type="compositionally biased region" description="Basic and acidic residues" evidence="9">
    <location>
        <begin position="1"/>
        <end position="11"/>
    </location>
</feature>
<dbReference type="FunFam" id="2.70.98.30:FF:000001">
    <property type="entry name" value="alpha-mannosidase 2C1 isoform X2"/>
    <property type="match status" value="1"/>
</dbReference>
<accession>A0A427XD91</accession>
<organism evidence="11 12">
    <name type="scientific">Apiotrichum porosum</name>
    <dbReference type="NCBI Taxonomy" id="105984"/>
    <lineage>
        <taxon>Eukaryota</taxon>
        <taxon>Fungi</taxon>
        <taxon>Dikarya</taxon>
        <taxon>Basidiomycota</taxon>
        <taxon>Agaricomycotina</taxon>
        <taxon>Tremellomycetes</taxon>
        <taxon>Trichosporonales</taxon>
        <taxon>Trichosporonaceae</taxon>
        <taxon>Apiotrichum</taxon>
    </lineage>
</organism>
<dbReference type="InterPro" id="IPR054723">
    <property type="entry name" value="Ams1-like_N"/>
</dbReference>
<dbReference type="Pfam" id="PF07748">
    <property type="entry name" value="Glyco_hydro_38C"/>
    <property type="match status" value="1"/>
</dbReference>
<proteinExistence type="inferred from homology"/>
<dbReference type="SUPFAM" id="SSF74650">
    <property type="entry name" value="Galactose mutarotase-like"/>
    <property type="match status" value="1"/>
</dbReference>
<dbReference type="Gene3D" id="1.20.1270.50">
    <property type="entry name" value="Glycoside hydrolase family 38, central domain"/>
    <property type="match status" value="1"/>
</dbReference>
<dbReference type="EC" id="3.2.1.24" evidence="3"/>
<evidence type="ECO:0000313" key="12">
    <source>
        <dbReference type="Proteomes" id="UP000279236"/>
    </source>
</evidence>
<dbReference type="InterPro" id="IPR028995">
    <property type="entry name" value="Glyco_hydro_57/38_cen_sf"/>
</dbReference>
<keyword evidence="12" id="KW-1185">Reference proteome</keyword>
<dbReference type="GO" id="GO:0004559">
    <property type="term" value="F:alpha-mannosidase activity"/>
    <property type="evidence" value="ECO:0007669"/>
    <property type="project" value="UniProtKB-EC"/>
</dbReference>
<dbReference type="PANTHER" id="PTHR46017:SF1">
    <property type="entry name" value="ALPHA-MANNOSIDASE 2C1"/>
    <property type="match status" value="1"/>
</dbReference>
<dbReference type="Gene3D" id="2.70.98.30">
    <property type="entry name" value="Golgi alpha-mannosidase II, domain 4"/>
    <property type="match status" value="1"/>
</dbReference>
<dbReference type="GO" id="GO:0009313">
    <property type="term" value="P:oligosaccharide catabolic process"/>
    <property type="evidence" value="ECO:0007669"/>
    <property type="project" value="TreeGrafter"/>
</dbReference>
<dbReference type="Pfam" id="PF01074">
    <property type="entry name" value="Glyco_hydro_38N"/>
    <property type="match status" value="1"/>
</dbReference>
<evidence type="ECO:0000256" key="5">
    <source>
        <dbReference type="ARBA" id="ARBA00022801"/>
    </source>
</evidence>
<evidence type="ECO:0000256" key="6">
    <source>
        <dbReference type="ARBA" id="ARBA00023295"/>
    </source>
</evidence>
<evidence type="ECO:0000256" key="9">
    <source>
        <dbReference type="SAM" id="MobiDB-lite"/>
    </source>
</evidence>
<dbReference type="STRING" id="105984.A0A427XD91"/>
<dbReference type="SUPFAM" id="SSF88713">
    <property type="entry name" value="Glycoside hydrolase/deacetylase"/>
    <property type="match status" value="1"/>
</dbReference>
<dbReference type="GeneID" id="39589803"/>
<evidence type="ECO:0000256" key="2">
    <source>
        <dbReference type="ARBA" id="ARBA00009792"/>
    </source>
</evidence>
<evidence type="ECO:0000256" key="8">
    <source>
        <dbReference type="ARBA" id="ARBA00071615"/>
    </source>
</evidence>
<dbReference type="InterPro" id="IPR000602">
    <property type="entry name" value="Glyco_hydro_38_N"/>
</dbReference>
<dbReference type="InterPro" id="IPR015341">
    <property type="entry name" value="Glyco_hydro_38_cen"/>
</dbReference>